<sequence>MPLSPHVPDLGAMEMLLSVARLGSLGRAAEEHGVTQPAVSSRISRMEHLLGLALIERGPQGSRLTASGSLVADWAREVVEAAASLERGVDALRTQDRDRLRIVSSMTIAEYLMPTWLLTAHQEEPELAIALEIANSTTVVRRVTDGLTDLGFVEGPGRPPGLRSETVARDVLQVVVSRDHSWARRRRALSARELAETPLIQREHGSGTRSTLGRALTMALGKVETAPPMLELTSTTAIKSAVQNGLAPAVISSIAVADAVDHGRLVAVPVAELDLSRTLRAVWPSGRALLGTGRTFVALARHAHLRAGRPRAER</sequence>
<dbReference type="InterPro" id="IPR000847">
    <property type="entry name" value="LysR_HTH_N"/>
</dbReference>
<dbReference type="InterPro" id="IPR036388">
    <property type="entry name" value="WH-like_DNA-bd_sf"/>
</dbReference>
<evidence type="ECO:0000259" key="5">
    <source>
        <dbReference type="PROSITE" id="PS50931"/>
    </source>
</evidence>
<keyword evidence="7" id="KW-1185">Reference proteome</keyword>
<keyword evidence="4" id="KW-0804">Transcription</keyword>
<evidence type="ECO:0000256" key="2">
    <source>
        <dbReference type="ARBA" id="ARBA00023015"/>
    </source>
</evidence>
<dbReference type="PANTHER" id="PTHR30126">
    <property type="entry name" value="HTH-TYPE TRANSCRIPTIONAL REGULATOR"/>
    <property type="match status" value="1"/>
</dbReference>
<dbReference type="Gene3D" id="1.10.10.10">
    <property type="entry name" value="Winged helix-like DNA-binding domain superfamily/Winged helix DNA-binding domain"/>
    <property type="match status" value="1"/>
</dbReference>
<dbReference type="PRINTS" id="PR00039">
    <property type="entry name" value="HTHLYSR"/>
</dbReference>
<dbReference type="Proteomes" id="UP001500621">
    <property type="component" value="Unassembled WGS sequence"/>
</dbReference>
<gene>
    <name evidence="6" type="ORF">GCM10023226_29110</name>
</gene>
<protein>
    <submittedName>
        <fullName evidence="6">LysR family transcriptional regulator</fullName>
    </submittedName>
</protein>
<dbReference type="EMBL" id="BAABIM010000003">
    <property type="protein sequence ID" value="GAA4689433.1"/>
    <property type="molecule type" value="Genomic_DNA"/>
</dbReference>
<evidence type="ECO:0000313" key="7">
    <source>
        <dbReference type="Proteomes" id="UP001500621"/>
    </source>
</evidence>
<dbReference type="SUPFAM" id="SSF46785">
    <property type="entry name" value="Winged helix' DNA-binding domain"/>
    <property type="match status" value="1"/>
</dbReference>
<dbReference type="Pfam" id="PF00126">
    <property type="entry name" value="HTH_1"/>
    <property type="match status" value="1"/>
</dbReference>
<evidence type="ECO:0000256" key="3">
    <source>
        <dbReference type="ARBA" id="ARBA00023125"/>
    </source>
</evidence>
<dbReference type="PROSITE" id="PS50931">
    <property type="entry name" value="HTH_LYSR"/>
    <property type="match status" value="1"/>
</dbReference>
<proteinExistence type="inferred from homology"/>
<evidence type="ECO:0000256" key="4">
    <source>
        <dbReference type="ARBA" id="ARBA00023163"/>
    </source>
</evidence>
<name>A0ABP8WH73_9ACTN</name>
<dbReference type="InterPro" id="IPR036390">
    <property type="entry name" value="WH_DNA-bd_sf"/>
</dbReference>
<evidence type="ECO:0000313" key="6">
    <source>
        <dbReference type="EMBL" id="GAA4689433.1"/>
    </source>
</evidence>
<dbReference type="Pfam" id="PF03466">
    <property type="entry name" value="LysR_substrate"/>
    <property type="match status" value="1"/>
</dbReference>
<keyword evidence="3" id="KW-0238">DNA-binding</keyword>
<evidence type="ECO:0000256" key="1">
    <source>
        <dbReference type="ARBA" id="ARBA00009437"/>
    </source>
</evidence>
<accession>A0ABP8WH73</accession>
<dbReference type="InterPro" id="IPR005119">
    <property type="entry name" value="LysR_subst-bd"/>
</dbReference>
<dbReference type="SUPFAM" id="SSF53850">
    <property type="entry name" value="Periplasmic binding protein-like II"/>
    <property type="match status" value="1"/>
</dbReference>
<dbReference type="Gene3D" id="3.40.190.10">
    <property type="entry name" value="Periplasmic binding protein-like II"/>
    <property type="match status" value="2"/>
</dbReference>
<dbReference type="PANTHER" id="PTHR30126:SF39">
    <property type="entry name" value="HTH-TYPE TRANSCRIPTIONAL REGULATOR CYSL"/>
    <property type="match status" value="1"/>
</dbReference>
<comment type="similarity">
    <text evidence="1">Belongs to the LysR transcriptional regulatory family.</text>
</comment>
<keyword evidence="2" id="KW-0805">Transcription regulation</keyword>
<reference evidence="7" key="1">
    <citation type="journal article" date="2019" name="Int. J. Syst. Evol. Microbiol.">
        <title>The Global Catalogue of Microorganisms (GCM) 10K type strain sequencing project: providing services to taxonomists for standard genome sequencing and annotation.</title>
        <authorList>
            <consortium name="The Broad Institute Genomics Platform"/>
            <consortium name="The Broad Institute Genome Sequencing Center for Infectious Disease"/>
            <person name="Wu L."/>
            <person name="Ma J."/>
        </authorList>
    </citation>
    <scope>NUCLEOTIDE SEQUENCE [LARGE SCALE GENOMIC DNA]</scope>
    <source>
        <strain evidence="7">JCM 18127</strain>
    </source>
</reference>
<organism evidence="6 7">
    <name type="scientific">Nocardioides nanhaiensis</name>
    <dbReference type="NCBI Taxonomy" id="1476871"/>
    <lineage>
        <taxon>Bacteria</taxon>
        <taxon>Bacillati</taxon>
        <taxon>Actinomycetota</taxon>
        <taxon>Actinomycetes</taxon>
        <taxon>Propionibacteriales</taxon>
        <taxon>Nocardioidaceae</taxon>
        <taxon>Nocardioides</taxon>
    </lineage>
</organism>
<comment type="caution">
    <text evidence="6">The sequence shown here is derived from an EMBL/GenBank/DDBJ whole genome shotgun (WGS) entry which is preliminary data.</text>
</comment>
<feature type="domain" description="HTH lysR-type" evidence="5">
    <location>
        <begin position="8"/>
        <end position="65"/>
    </location>
</feature>
<dbReference type="RefSeq" id="WP_345267113.1">
    <property type="nucleotide sequence ID" value="NZ_BAABIM010000003.1"/>
</dbReference>